<dbReference type="SMART" id="SM00360">
    <property type="entry name" value="RRM"/>
    <property type="match status" value="1"/>
</dbReference>
<name>A0A7R8ZLT2_9CRUS</name>
<dbReference type="Gene3D" id="3.30.70.330">
    <property type="match status" value="1"/>
</dbReference>
<dbReference type="SUPFAM" id="SSF54928">
    <property type="entry name" value="RNA-binding domain, RBD"/>
    <property type="match status" value="1"/>
</dbReference>
<protein>
    <submittedName>
        <fullName evidence="1">Uncharacterized protein</fullName>
    </submittedName>
</protein>
<dbReference type="AlphaFoldDB" id="A0A7R8ZLT2"/>
<dbReference type="PANTHER" id="PTHR11176:SF57">
    <property type="entry name" value="PROTEIN BOULE"/>
    <property type="match status" value="1"/>
</dbReference>
<proteinExistence type="predicted"/>
<reference evidence="1" key="1">
    <citation type="submission" date="2020-11" db="EMBL/GenBank/DDBJ databases">
        <authorList>
            <person name="Tran Van P."/>
        </authorList>
    </citation>
    <scope>NUCLEOTIDE SEQUENCE</scope>
</reference>
<dbReference type="GO" id="GO:0003723">
    <property type="term" value="F:RNA binding"/>
    <property type="evidence" value="ECO:0007669"/>
    <property type="project" value="UniProtKB-UniRule"/>
</dbReference>
<accession>A0A7R8ZLT2</accession>
<dbReference type="InterPro" id="IPR035979">
    <property type="entry name" value="RBD_domain_sf"/>
</dbReference>
<dbReference type="InterPro" id="IPR012677">
    <property type="entry name" value="Nucleotide-bd_a/b_plait_sf"/>
</dbReference>
<dbReference type="PROSITE" id="PS50102">
    <property type="entry name" value="RRM"/>
    <property type="match status" value="1"/>
</dbReference>
<dbReference type="OrthoDB" id="4207594at2759"/>
<sequence>MRPKGILGSVPPPSLPPSAAGDGEVAAGPARVWAHPSWTTAPTRADIIEASAADVSGPLRGRPLSLLRSHPYARPAGMFTSSPIPCQLGPLTHAAIPTTPAALPEWVTAGSEYACAVLLVRPRLPPCRRSPDGPTFCHSPARLHESYGSGPTFCHSPARLHESYGSGPTFCHSPARLHESYGSGPTFCHSPARLHESYGSGATFCHSPARLHESYGSGATFCHSPARLHESYGSGLTFCHSPARFHESYGSGATFCHSPARFHESYGSGLTFCHSPARLHESYGSTSRKPWSPPKGLVYLMILKPCSRWPFRQPMVASSEEGERFLETRAGPEVFTLDSIVATARYTRPWVTLVMGWLDDDRNQGRILPKLATVAWSELRKSHALFNHPSVARQSDCLGIILKRLATHAFRPVPAQDLVLLSNGKRGSGPNSGQKDTTWTKIFVGGLDFKTTDKELKAHFEQFGEIEEAAVILDRTTGKSKGYGFYSFGKKKLYYCQMITLAMNEGLAPHITMSDDEPEIAKCPADVLRFPGSRERRKSIIPLEIATVD</sequence>
<organism evidence="1">
    <name type="scientific">Cyprideis torosa</name>
    <dbReference type="NCBI Taxonomy" id="163714"/>
    <lineage>
        <taxon>Eukaryota</taxon>
        <taxon>Metazoa</taxon>
        <taxon>Ecdysozoa</taxon>
        <taxon>Arthropoda</taxon>
        <taxon>Crustacea</taxon>
        <taxon>Oligostraca</taxon>
        <taxon>Ostracoda</taxon>
        <taxon>Podocopa</taxon>
        <taxon>Podocopida</taxon>
        <taxon>Cytherocopina</taxon>
        <taxon>Cytheroidea</taxon>
        <taxon>Cytherideidae</taxon>
        <taxon>Cyprideis</taxon>
    </lineage>
</organism>
<dbReference type="Pfam" id="PF00076">
    <property type="entry name" value="RRM_1"/>
    <property type="match status" value="1"/>
</dbReference>
<dbReference type="PANTHER" id="PTHR11176">
    <property type="entry name" value="BOULE-RELATED"/>
    <property type="match status" value="1"/>
</dbReference>
<evidence type="ECO:0000313" key="1">
    <source>
        <dbReference type="EMBL" id="CAD7228693.1"/>
    </source>
</evidence>
<dbReference type="InterPro" id="IPR000504">
    <property type="entry name" value="RRM_dom"/>
</dbReference>
<dbReference type="EMBL" id="OB661657">
    <property type="protein sequence ID" value="CAD7228693.1"/>
    <property type="molecule type" value="Genomic_DNA"/>
</dbReference>
<gene>
    <name evidence="1" type="ORF">CTOB1V02_LOCUS6571</name>
</gene>